<dbReference type="AlphaFoldDB" id="A0A1Y2K2S5"/>
<dbReference type="Pfam" id="PF00535">
    <property type="entry name" value="Glycos_transf_2"/>
    <property type="match status" value="1"/>
</dbReference>
<comment type="caution">
    <text evidence="10">The sequence shown here is derived from an EMBL/GenBank/DDBJ whole genome shotgun (WGS) entry which is preliminary data.</text>
</comment>
<evidence type="ECO:0000313" key="10">
    <source>
        <dbReference type="EMBL" id="OSM02249.1"/>
    </source>
</evidence>
<evidence type="ECO:0000256" key="3">
    <source>
        <dbReference type="ARBA" id="ARBA00022679"/>
    </source>
</evidence>
<evidence type="ECO:0000256" key="8">
    <source>
        <dbReference type="SAM" id="Phobius"/>
    </source>
</evidence>
<keyword evidence="11" id="KW-1185">Reference proteome</keyword>
<organism evidence="10 11">
    <name type="scientific">Magnetofaba australis IT-1</name>
    <dbReference type="NCBI Taxonomy" id="1434232"/>
    <lineage>
        <taxon>Bacteria</taxon>
        <taxon>Pseudomonadati</taxon>
        <taxon>Pseudomonadota</taxon>
        <taxon>Magnetococcia</taxon>
        <taxon>Magnetococcales</taxon>
        <taxon>Magnetococcaceae</taxon>
        <taxon>Magnetofaba</taxon>
    </lineage>
</organism>
<dbReference type="GO" id="GO:0005886">
    <property type="term" value="C:plasma membrane"/>
    <property type="evidence" value="ECO:0007669"/>
    <property type="project" value="TreeGrafter"/>
</dbReference>
<dbReference type="STRING" id="1434232.MAIT1_02359"/>
<comment type="subcellular location">
    <subcellularLocation>
        <location evidence="1">Membrane</location>
        <topology evidence="1">Multi-pass membrane protein</topology>
    </subcellularLocation>
</comment>
<dbReference type="InterPro" id="IPR050256">
    <property type="entry name" value="Glycosyltransferase_2"/>
</dbReference>
<evidence type="ECO:0000256" key="5">
    <source>
        <dbReference type="ARBA" id="ARBA00022989"/>
    </source>
</evidence>
<evidence type="ECO:0000256" key="2">
    <source>
        <dbReference type="ARBA" id="ARBA00022676"/>
    </source>
</evidence>
<dbReference type="SUPFAM" id="SSF53448">
    <property type="entry name" value="Nucleotide-diphospho-sugar transferases"/>
    <property type="match status" value="1"/>
</dbReference>
<dbReference type="InterPro" id="IPR001173">
    <property type="entry name" value="Glyco_trans_2-like"/>
</dbReference>
<proteinExistence type="predicted"/>
<keyword evidence="4 8" id="KW-0812">Transmembrane</keyword>
<protein>
    <submittedName>
        <fullName evidence="10">Putative glycosyltransferase</fullName>
    </submittedName>
</protein>
<dbReference type="PANTHER" id="PTHR48090">
    <property type="entry name" value="UNDECAPRENYL-PHOSPHATE 4-DEOXY-4-FORMAMIDO-L-ARABINOSE TRANSFERASE-RELATED"/>
    <property type="match status" value="1"/>
</dbReference>
<dbReference type="InterPro" id="IPR029044">
    <property type="entry name" value="Nucleotide-diphossugar_trans"/>
</dbReference>
<dbReference type="PANTHER" id="PTHR48090:SF1">
    <property type="entry name" value="PROPHAGE BACTOPRENOL GLUCOSYL TRANSFERASE HOMOLOG"/>
    <property type="match status" value="1"/>
</dbReference>
<keyword evidence="5 8" id="KW-1133">Transmembrane helix</keyword>
<evidence type="ECO:0000256" key="6">
    <source>
        <dbReference type="ARBA" id="ARBA00023136"/>
    </source>
</evidence>
<evidence type="ECO:0000313" key="11">
    <source>
        <dbReference type="Proteomes" id="UP000194003"/>
    </source>
</evidence>
<feature type="domain" description="Glycosyltransferase 2-like" evidence="9">
    <location>
        <begin position="16"/>
        <end position="144"/>
    </location>
</feature>
<accession>A0A1Y2K2S5</accession>
<feature type="region of interest" description="Disordered" evidence="7">
    <location>
        <begin position="317"/>
        <end position="337"/>
    </location>
</feature>
<sequence>MDSLHSFGSLLDMSLSVVIPAYNEADNIAATIGEISGHLTRLGATFEILVMDDHSSDGTFDAVRALNDPQVRAIRLSRNSGSHIALRAGLRQARGDAVLCISADGQDNPEAIEAMIARWEGGADVVWALRTDRNDEALLNKTMARAFYLLLTAAGAAPTDGVDLSKADFFLMDRRVADAVNACPERNSSLFGLLAWAGFRQEAISYHRRLRASGHSKWSFQAKVRLAKDWVFAFSGLPLQMMTRVGVGMATLGLLYAAVVIAVTLITGEMVPGFPSLMTTVLVLGGVQMIMLGLLGEYVWRTLDESRKRPSYFVEADSAHPPAHSRARGAPFPSQIS</sequence>
<feature type="transmembrane region" description="Helical" evidence="8">
    <location>
        <begin position="278"/>
        <end position="300"/>
    </location>
</feature>
<dbReference type="Gene3D" id="3.90.550.10">
    <property type="entry name" value="Spore Coat Polysaccharide Biosynthesis Protein SpsA, Chain A"/>
    <property type="match status" value="1"/>
</dbReference>
<gene>
    <name evidence="10" type="ORF">MAIT1_02359</name>
</gene>
<evidence type="ECO:0000256" key="4">
    <source>
        <dbReference type="ARBA" id="ARBA00022692"/>
    </source>
</evidence>
<reference evidence="10 11" key="1">
    <citation type="journal article" date="2016" name="BMC Genomics">
        <title>Combined genomic and structural analyses of a cultured magnetotactic bacterium reveals its niche adaptation to a dynamic environment.</title>
        <authorList>
            <person name="Araujo A.C."/>
            <person name="Morillo V."/>
            <person name="Cypriano J."/>
            <person name="Teixeira L.C."/>
            <person name="Leao P."/>
            <person name="Lyra S."/>
            <person name="Almeida L.G."/>
            <person name="Bazylinski D.A."/>
            <person name="Vasconcellos A.T."/>
            <person name="Abreu F."/>
            <person name="Lins U."/>
        </authorList>
    </citation>
    <scope>NUCLEOTIDE SEQUENCE [LARGE SCALE GENOMIC DNA]</scope>
    <source>
        <strain evidence="10 11">IT-1</strain>
    </source>
</reference>
<dbReference type="Proteomes" id="UP000194003">
    <property type="component" value="Unassembled WGS sequence"/>
</dbReference>
<evidence type="ECO:0000256" key="1">
    <source>
        <dbReference type="ARBA" id="ARBA00004141"/>
    </source>
</evidence>
<dbReference type="GO" id="GO:0016757">
    <property type="term" value="F:glycosyltransferase activity"/>
    <property type="evidence" value="ECO:0007669"/>
    <property type="project" value="UniProtKB-KW"/>
</dbReference>
<evidence type="ECO:0000259" key="9">
    <source>
        <dbReference type="Pfam" id="PF00535"/>
    </source>
</evidence>
<evidence type="ECO:0000256" key="7">
    <source>
        <dbReference type="SAM" id="MobiDB-lite"/>
    </source>
</evidence>
<name>A0A1Y2K2S5_9PROT</name>
<keyword evidence="2" id="KW-0328">Glycosyltransferase</keyword>
<keyword evidence="6 8" id="KW-0472">Membrane</keyword>
<dbReference type="EMBL" id="LVJN01000020">
    <property type="protein sequence ID" value="OSM02249.1"/>
    <property type="molecule type" value="Genomic_DNA"/>
</dbReference>
<dbReference type="OrthoDB" id="9807795at2"/>
<feature type="transmembrane region" description="Helical" evidence="8">
    <location>
        <begin position="245"/>
        <end position="266"/>
    </location>
</feature>
<keyword evidence="3 10" id="KW-0808">Transferase</keyword>
<dbReference type="CDD" id="cd04187">
    <property type="entry name" value="DPM1_like_bac"/>
    <property type="match status" value="1"/>
</dbReference>
<dbReference type="RefSeq" id="WP_085444732.1">
    <property type="nucleotide sequence ID" value="NZ_LVJN01000020.1"/>
</dbReference>